<feature type="non-terminal residue" evidence="1">
    <location>
        <position position="1"/>
    </location>
</feature>
<dbReference type="EMBL" id="LAZR01036131">
    <property type="protein sequence ID" value="KKL25665.1"/>
    <property type="molecule type" value="Genomic_DNA"/>
</dbReference>
<organism evidence="1">
    <name type="scientific">marine sediment metagenome</name>
    <dbReference type="NCBI Taxonomy" id="412755"/>
    <lineage>
        <taxon>unclassified sequences</taxon>
        <taxon>metagenomes</taxon>
        <taxon>ecological metagenomes</taxon>
    </lineage>
</organism>
<name>A0A0F9BUQ6_9ZZZZ</name>
<sequence>ATWSVVAPTLKKVISPSPVVATWNAVGVLFGTVVKPDPVSIARWKVIKPSLNIASMAVGHWFIPDRNKPHLMTGGNKAHFNPNKNRAHFSIGD</sequence>
<accession>A0A0F9BUQ6</accession>
<reference evidence="1" key="1">
    <citation type="journal article" date="2015" name="Nature">
        <title>Complex archaea that bridge the gap between prokaryotes and eukaryotes.</title>
        <authorList>
            <person name="Spang A."/>
            <person name="Saw J.H."/>
            <person name="Jorgensen S.L."/>
            <person name="Zaremba-Niedzwiedzka K."/>
            <person name="Martijn J."/>
            <person name="Lind A.E."/>
            <person name="van Eijk R."/>
            <person name="Schleper C."/>
            <person name="Guy L."/>
            <person name="Ettema T.J."/>
        </authorList>
    </citation>
    <scope>NUCLEOTIDE SEQUENCE</scope>
</reference>
<proteinExistence type="predicted"/>
<protein>
    <submittedName>
        <fullName evidence="1">Uncharacterized protein</fullName>
    </submittedName>
</protein>
<gene>
    <name evidence="1" type="ORF">LCGC14_2402980</name>
</gene>
<evidence type="ECO:0000313" key="1">
    <source>
        <dbReference type="EMBL" id="KKL25665.1"/>
    </source>
</evidence>
<dbReference type="AlphaFoldDB" id="A0A0F9BUQ6"/>
<comment type="caution">
    <text evidence="1">The sequence shown here is derived from an EMBL/GenBank/DDBJ whole genome shotgun (WGS) entry which is preliminary data.</text>
</comment>